<keyword evidence="3" id="KW-0808">Transferase</keyword>
<keyword evidence="2" id="KW-1133">Transmembrane helix</keyword>
<evidence type="ECO:0000256" key="2">
    <source>
        <dbReference type="SAM" id="Phobius"/>
    </source>
</evidence>
<dbReference type="GO" id="GO:0016740">
    <property type="term" value="F:transferase activity"/>
    <property type="evidence" value="ECO:0007669"/>
    <property type="project" value="UniProtKB-KW"/>
</dbReference>
<evidence type="ECO:0000313" key="3">
    <source>
        <dbReference type="EMBL" id="EKF38428.1"/>
    </source>
</evidence>
<proteinExistence type="predicted"/>
<keyword evidence="4" id="KW-1185">Reference proteome</keyword>
<dbReference type="Proteomes" id="UP000007350">
    <property type="component" value="Unassembled WGS sequence"/>
</dbReference>
<dbReference type="AlphaFoldDB" id="K2MT25"/>
<accession>K2MT25</accession>
<gene>
    <name evidence="3" type="ORF">MOQ_001365</name>
</gene>
<evidence type="ECO:0000256" key="1">
    <source>
        <dbReference type="SAM" id="MobiDB-lite"/>
    </source>
</evidence>
<comment type="caution">
    <text evidence="3">The sequence shown here is derived from an EMBL/GenBank/DDBJ whole genome shotgun (WGS) entry which is preliminary data.</text>
</comment>
<feature type="transmembrane region" description="Helical" evidence="2">
    <location>
        <begin position="139"/>
        <end position="156"/>
    </location>
</feature>
<name>K2MT25_TRYCR</name>
<sequence>MLVICSGDLHVFRMAIVSAPCAINVAGLAGVGARNIHLEYCYGAWALPNVAAKQWLLPLRVAYGMHSAGERQWNLAADSKHHSAGGHANGSIRRPSDPFVRRPLPLRTRRTGSRRRISFMTKNASPQNHVEVAGSESDAIGFAAVVVVVVAFAAVLRKAGFPWRRRPPQKKHFFGGREVWRAGRRARYYDDPLPEGPRWAPTTSIKRPAGPRTFSSATAHAAEPPMPSRIQSPACRQ</sequence>
<organism evidence="3 4">
    <name type="scientific">Trypanosoma cruzi marinkellei</name>
    <dbReference type="NCBI Taxonomy" id="85056"/>
    <lineage>
        <taxon>Eukaryota</taxon>
        <taxon>Discoba</taxon>
        <taxon>Euglenozoa</taxon>
        <taxon>Kinetoplastea</taxon>
        <taxon>Metakinetoplastina</taxon>
        <taxon>Trypanosomatida</taxon>
        <taxon>Trypanosomatidae</taxon>
        <taxon>Trypanosoma</taxon>
        <taxon>Schizotrypanum</taxon>
    </lineage>
</organism>
<protein>
    <submittedName>
        <fullName evidence="3">Protein farnesyltransferase, putative</fullName>
    </submittedName>
</protein>
<feature type="region of interest" description="Disordered" evidence="1">
    <location>
        <begin position="191"/>
        <end position="237"/>
    </location>
</feature>
<reference evidence="3 4" key="1">
    <citation type="journal article" date="2012" name="BMC Genomics">
        <title>Comparative genomic analysis of human infective Trypanosoma cruzi lineages with the bat-restricted subspecies T. cruzi marinkellei.</title>
        <authorList>
            <person name="Franzen O."/>
            <person name="Talavera-Lopez C."/>
            <person name="Ochaya S."/>
            <person name="Butler C.E."/>
            <person name="Messenger L.A."/>
            <person name="Lewis M.D."/>
            <person name="Llewellyn M.S."/>
            <person name="Marinkelle C.J."/>
            <person name="Tyler K.M."/>
            <person name="Miles M.A."/>
            <person name="Andersson B."/>
        </authorList>
    </citation>
    <scope>NUCLEOTIDE SEQUENCE [LARGE SCALE GENOMIC DNA]</scope>
    <source>
        <strain evidence="3 4">B7</strain>
    </source>
</reference>
<keyword evidence="2" id="KW-0472">Membrane</keyword>
<dbReference type="EMBL" id="AHKC01005644">
    <property type="protein sequence ID" value="EKF38428.1"/>
    <property type="molecule type" value="Genomic_DNA"/>
</dbReference>
<evidence type="ECO:0000313" key="4">
    <source>
        <dbReference type="Proteomes" id="UP000007350"/>
    </source>
</evidence>
<keyword evidence="2" id="KW-0812">Transmembrane</keyword>